<dbReference type="RefSeq" id="WP_119478916.1">
    <property type="nucleotide sequence ID" value="NZ_QXML01000009.1"/>
</dbReference>
<sequence length="71" mass="8527">MIHEQVEYLRPAFNTPSLEDVQDYFTTRDFPGEEGEVFFFYYQGMGWTNENGSPIRDWRAAASRWLWNLEN</sequence>
<dbReference type="OrthoDB" id="1442826at2"/>
<evidence type="ECO:0000313" key="2">
    <source>
        <dbReference type="Proteomes" id="UP000283522"/>
    </source>
</evidence>
<organism evidence="1 2">
    <name type="scientific">Algoriphagus lacus</name>
    <dbReference type="NCBI Taxonomy" id="2056311"/>
    <lineage>
        <taxon>Bacteria</taxon>
        <taxon>Pseudomonadati</taxon>
        <taxon>Bacteroidota</taxon>
        <taxon>Cytophagia</taxon>
        <taxon>Cytophagales</taxon>
        <taxon>Cyclobacteriaceae</taxon>
        <taxon>Algoriphagus</taxon>
    </lineage>
</organism>
<dbReference type="EMBL" id="QXML01000009">
    <property type="protein sequence ID" value="RIW13330.1"/>
    <property type="molecule type" value="Genomic_DNA"/>
</dbReference>
<dbReference type="AlphaFoldDB" id="A0A418PNP1"/>
<accession>A0A418PNP1</accession>
<keyword evidence="2" id="KW-1185">Reference proteome</keyword>
<proteinExistence type="predicted"/>
<name>A0A418PNP1_9BACT</name>
<evidence type="ECO:0000313" key="1">
    <source>
        <dbReference type="EMBL" id="RIW13330.1"/>
    </source>
</evidence>
<dbReference type="Proteomes" id="UP000283522">
    <property type="component" value="Unassembled WGS sequence"/>
</dbReference>
<reference evidence="1 2" key="1">
    <citation type="submission" date="2018-09" db="EMBL/GenBank/DDBJ databases">
        <authorList>
            <person name="Wang X."/>
            <person name="Du Z."/>
        </authorList>
    </citation>
    <scope>NUCLEOTIDE SEQUENCE [LARGE SCALE GENOMIC DNA]</scope>
    <source>
        <strain evidence="1 2">N3</strain>
    </source>
</reference>
<protein>
    <submittedName>
        <fullName evidence="1">Uncharacterized protein</fullName>
    </submittedName>
</protein>
<gene>
    <name evidence="1" type="ORF">D0X99_16260</name>
</gene>
<comment type="caution">
    <text evidence="1">The sequence shown here is derived from an EMBL/GenBank/DDBJ whole genome shotgun (WGS) entry which is preliminary data.</text>
</comment>